<dbReference type="EMBL" id="UASN01000010">
    <property type="protein sequence ID" value="SPX53289.1"/>
    <property type="molecule type" value="Genomic_DNA"/>
</dbReference>
<protein>
    <submittedName>
        <fullName evidence="4">Detox protein</fullName>
    </submittedName>
</protein>
<evidence type="ECO:0000256" key="2">
    <source>
        <dbReference type="ARBA" id="ARBA00024322"/>
    </source>
</evidence>
<proteinExistence type="inferred from homology"/>
<evidence type="ECO:0000256" key="1">
    <source>
        <dbReference type="ARBA" id="ARBA00023608"/>
    </source>
</evidence>
<gene>
    <name evidence="4" type="primary">eutN</name>
    <name evidence="4" type="ORF">NCTC9601_00824</name>
</gene>
<dbReference type="GO" id="GO:0031469">
    <property type="term" value="C:bacterial microcompartment"/>
    <property type="evidence" value="ECO:0007669"/>
    <property type="project" value="UniProtKB-SubCell"/>
</dbReference>
<dbReference type="Proteomes" id="UP000251123">
    <property type="component" value="Unassembled WGS sequence"/>
</dbReference>
<evidence type="ECO:0000313" key="4">
    <source>
        <dbReference type="EMBL" id="SPX53289.1"/>
    </source>
</evidence>
<comment type="similarity">
    <text evidence="1">Belongs to the CcmL/EutN family.</text>
</comment>
<dbReference type="SUPFAM" id="SSF159133">
    <property type="entry name" value="EutN/CcmL-like"/>
    <property type="match status" value="1"/>
</dbReference>
<name>A0A2X1QPW7_KLEPN</name>
<organism evidence="4 5">
    <name type="scientific">Klebsiella pneumoniae</name>
    <dbReference type="NCBI Taxonomy" id="573"/>
    <lineage>
        <taxon>Bacteria</taxon>
        <taxon>Pseudomonadati</taxon>
        <taxon>Pseudomonadota</taxon>
        <taxon>Gammaproteobacteria</taxon>
        <taxon>Enterobacterales</taxon>
        <taxon>Enterobacteriaceae</taxon>
        <taxon>Klebsiella/Raoultella group</taxon>
        <taxon>Klebsiella</taxon>
        <taxon>Klebsiella pneumoniae complex</taxon>
    </lineage>
</organism>
<comment type="subcellular location">
    <subcellularLocation>
        <location evidence="2">Bacterial microcompartment</location>
    </subcellularLocation>
</comment>
<dbReference type="AlphaFoldDB" id="A0A2X1QPW7"/>
<dbReference type="Gene3D" id="2.40.50.220">
    <property type="entry name" value="EutN/Ccml"/>
    <property type="match status" value="1"/>
</dbReference>
<accession>A0A2X1QPW7</accession>
<dbReference type="InterPro" id="IPR004992">
    <property type="entry name" value="EutN_CcmL"/>
</dbReference>
<evidence type="ECO:0000256" key="3">
    <source>
        <dbReference type="ARBA" id="ARBA00024446"/>
    </source>
</evidence>
<evidence type="ECO:0000313" key="5">
    <source>
        <dbReference type="Proteomes" id="UP000251123"/>
    </source>
</evidence>
<dbReference type="InterPro" id="IPR036677">
    <property type="entry name" value="EutN_CcmL_sf"/>
</dbReference>
<keyword evidence="3" id="KW-1283">Bacterial microcompartment</keyword>
<dbReference type="PROSITE" id="PS51932">
    <property type="entry name" value="BMV"/>
    <property type="match status" value="1"/>
</dbReference>
<sequence length="77" mass="8257">MKLAVVTGYVVCTVRHEGLAHDKLLMVEMLNAAASPTGNVRSPSTASARDAESGYCWSAAARRDRRTHTAPLRSICA</sequence>
<reference evidence="4 5" key="1">
    <citation type="submission" date="2018-06" db="EMBL/GenBank/DDBJ databases">
        <authorList>
            <consortium name="Pathogen Informatics"/>
            <person name="Doyle S."/>
        </authorList>
    </citation>
    <scope>NUCLEOTIDE SEQUENCE [LARGE SCALE GENOMIC DNA]</scope>
    <source>
        <strain evidence="4 5">NCTC9601</strain>
    </source>
</reference>
<dbReference type="Pfam" id="PF03319">
    <property type="entry name" value="EutN_CcmL"/>
    <property type="match status" value="1"/>
</dbReference>